<dbReference type="GO" id="GO:0016740">
    <property type="term" value="F:transferase activity"/>
    <property type="evidence" value="ECO:0007669"/>
    <property type="project" value="UniProtKB-KW"/>
</dbReference>
<sequence>MAVRSWLQKAREKVSKKSFFHLHMISDSTGETLTTVGRAAAAQYTNWRAIEHISPMVRDEEALKTALKKIEDAPGIVLYTLVNEAHSEFLQARCRALEAPAINVLDPLTQVFDSHLGEKMSGQVGAQHALDEDYFGRLEALRFAMNHDDGNLPDDIEEIDVILIGISRTSKTPTSIYLAQRGLKVCNIPLVPGNDLPDNVINSKKPLIVALIASTERILQVRENRLLAFERDMTDDAYIDRASIQEELVWTRQLCQDNSWPMIDVSKRSVEETAAAILALMQNDS</sequence>
<dbReference type="EMBL" id="JBHTJV010000009">
    <property type="protein sequence ID" value="MFD0916735.1"/>
    <property type="molecule type" value="Genomic_DNA"/>
</dbReference>
<dbReference type="NCBIfam" id="NF003742">
    <property type="entry name" value="PRK05339.1"/>
    <property type="match status" value="1"/>
</dbReference>
<dbReference type="EC" id="2.7.4.27" evidence="5"/>
<comment type="catalytic activity">
    <reaction evidence="5">
        <text>N(tele)-phospho-L-histidyl/O-phospho-L-threonyl-[pyruvate, phosphate dikinase] + phosphate + H(+) = N(tele)-phospho-L-histidyl/L-threonyl-[pyruvate, phosphate dikinase] + diphosphate</text>
        <dbReference type="Rhea" id="RHEA:43696"/>
        <dbReference type="Rhea" id="RHEA-COMP:10650"/>
        <dbReference type="Rhea" id="RHEA-COMP:10651"/>
        <dbReference type="ChEBI" id="CHEBI:15378"/>
        <dbReference type="ChEBI" id="CHEBI:30013"/>
        <dbReference type="ChEBI" id="CHEBI:33019"/>
        <dbReference type="ChEBI" id="CHEBI:43474"/>
        <dbReference type="ChEBI" id="CHEBI:61977"/>
        <dbReference type="ChEBI" id="CHEBI:83586"/>
        <dbReference type="EC" id="2.7.4.27"/>
    </reaction>
</comment>
<accession>A0ABW3FEX8</accession>
<dbReference type="InterPro" id="IPR026565">
    <property type="entry name" value="PPDK_reg"/>
</dbReference>
<dbReference type="PANTHER" id="PTHR31756">
    <property type="entry name" value="PYRUVATE, PHOSPHATE DIKINASE REGULATORY PROTEIN 1, CHLOROPLASTIC"/>
    <property type="match status" value="1"/>
</dbReference>
<name>A0ABW3FEX8_9HYPH</name>
<evidence type="ECO:0000256" key="1">
    <source>
        <dbReference type="ARBA" id="ARBA00022527"/>
    </source>
</evidence>
<comment type="caution">
    <text evidence="6">The sequence shown here is derived from an EMBL/GenBank/DDBJ whole genome shotgun (WGS) entry which is preliminary data.</text>
</comment>
<evidence type="ECO:0000256" key="5">
    <source>
        <dbReference type="HAMAP-Rule" id="MF_00921"/>
    </source>
</evidence>
<keyword evidence="4 5" id="KW-0418">Kinase</keyword>
<dbReference type="Pfam" id="PF03618">
    <property type="entry name" value="Kinase-PPPase"/>
    <property type="match status" value="1"/>
</dbReference>
<dbReference type="PANTHER" id="PTHR31756:SF3">
    <property type="entry name" value="PYRUVATE, PHOSPHATE DIKINASE REGULATORY PROTEIN 1, CHLOROPLASTIC"/>
    <property type="match status" value="1"/>
</dbReference>
<organism evidence="6 7">
    <name type="scientific">Pseudahrensia aquimaris</name>
    <dbReference type="NCBI Taxonomy" id="744461"/>
    <lineage>
        <taxon>Bacteria</taxon>
        <taxon>Pseudomonadati</taxon>
        <taxon>Pseudomonadota</taxon>
        <taxon>Alphaproteobacteria</taxon>
        <taxon>Hyphomicrobiales</taxon>
        <taxon>Ahrensiaceae</taxon>
        <taxon>Pseudahrensia</taxon>
    </lineage>
</organism>
<dbReference type="EC" id="2.7.11.32" evidence="5"/>
<dbReference type="HAMAP" id="MF_00921">
    <property type="entry name" value="PDRP"/>
    <property type="match status" value="1"/>
</dbReference>
<comment type="catalytic activity">
    <reaction evidence="5">
        <text>N(tele)-phospho-L-histidyl/L-threonyl-[pyruvate, phosphate dikinase] + ADP = N(tele)-phospho-L-histidyl/O-phospho-L-threonyl-[pyruvate, phosphate dikinase] + AMP + H(+)</text>
        <dbReference type="Rhea" id="RHEA:43692"/>
        <dbReference type="Rhea" id="RHEA-COMP:10650"/>
        <dbReference type="Rhea" id="RHEA-COMP:10651"/>
        <dbReference type="ChEBI" id="CHEBI:15378"/>
        <dbReference type="ChEBI" id="CHEBI:30013"/>
        <dbReference type="ChEBI" id="CHEBI:61977"/>
        <dbReference type="ChEBI" id="CHEBI:83586"/>
        <dbReference type="ChEBI" id="CHEBI:456215"/>
        <dbReference type="ChEBI" id="CHEBI:456216"/>
        <dbReference type="EC" id="2.7.11.32"/>
    </reaction>
</comment>
<evidence type="ECO:0000256" key="2">
    <source>
        <dbReference type="ARBA" id="ARBA00022679"/>
    </source>
</evidence>
<gene>
    <name evidence="6" type="ORF">ACFQ14_09975</name>
</gene>
<protein>
    <recommendedName>
        <fullName evidence="5">Putative pyruvate, phosphate dikinase regulatory protein</fullName>
        <shortName evidence="5">PPDK regulatory protein</shortName>
        <ecNumber evidence="5">2.7.11.32</ecNumber>
        <ecNumber evidence="5">2.7.4.27</ecNumber>
    </recommendedName>
</protein>
<dbReference type="Proteomes" id="UP001597101">
    <property type="component" value="Unassembled WGS sequence"/>
</dbReference>
<keyword evidence="6" id="KW-0670">Pyruvate</keyword>
<keyword evidence="2 5" id="KW-0808">Transferase</keyword>
<proteinExistence type="inferred from homology"/>
<feature type="binding site" evidence="5">
    <location>
        <begin position="165"/>
        <end position="172"/>
    </location>
    <ligand>
        <name>ADP</name>
        <dbReference type="ChEBI" id="CHEBI:456216"/>
    </ligand>
</feature>
<evidence type="ECO:0000256" key="4">
    <source>
        <dbReference type="ARBA" id="ARBA00022777"/>
    </source>
</evidence>
<dbReference type="InterPro" id="IPR005177">
    <property type="entry name" value="Kinase-pyrophosphorylase"/>
</dbReference>
<evidence type="ECO:0000313" key="6">
    <source>
        <dbReference type="EMBL" id="MFD0916735.1"/>
    </source>
</evidence>
<evidence type="ECO:0000313" key="7">
    <source>
        <dbReference type="Proteomes" id="UP001597101"/>
    </source>
</evidence>
<evidence type="ECO:0000256" key="3">
    <source>
        <dbReference type="ARBA" id="ARBA00022741"/>
    </source>
</evidence>
<keyword evidence="7" id="KW-1185">Reference proteome</keyword>
<comment type="function">
    <text evidence="5">Bifunctional serine/threonine kinase and phosphorylase involved in the regulation of the pyruvate, phosphate dikinase (PPDK) by catalyzing its phosphorylation/dephosphorylation.</text>
</comment>
<keyword evidence="3 5" id="KW-0547">Nucleotide-binding</keyword>
<comment type="similarity">
    <text evidence="5">Belongs to the pyruvate, phosphate/water dikinase regulatory protein family. PDRP subfamily.</text>
</comment>
<reference evidence="7" key="1">
    <citation type="journal article" date="2019" name="Int. J. Syst. Evol. Microbiol.">
        <title>The Global Catalogue of Microorganisms (GCM) 10K type strain sequencing project: providing services to taxonomists for standard genome sequencing and annotation.</title>
        <authorList>
            <consortium name="The Broad Institute Genomics Platform"/>
            <consortium name="The Broad Institute Genome Sequencing Center for Infectious Disease"/>
            <person name="Wu L."/>
            <person name="Ma J."/>
        </authorList>
    </citation>
    <scope>NUCLEOTIDE SEQUENCE [LARGE SCALE GENOMIC DNA]</scope>
    <source>
        <strain evidence="7">CCUG 60023</strain>
    </source>
</reference>
<dbReference type="RefSeq" id="WP_377212589.1">
    <property type="nucleotide sequence ID" value="NZ_JBHTJV010000009.1"/>
</dbReference>
<keyword evidence="1 5" id="KW-0723">Serine/threonine-protein kinase</keyword>